<name>A0A5S5C1C8_9FLAO</name>
<sequence length="177" mass="20889">MTSRWTDFLTSDGEKPWRNRDIEFEDVLKTKEEVLHHWNTGWHCLFEAIDSITQTTIHTPIYIRNVAHTIPQALNRQLAHYAYHIGQIVYLSKLSQGNAWQSLSIPKNASTSYNKTKFAKPRHTGHYTDDFLGYQFESKIKYFLIKKVNNSPRFVNNYAFIHTKILTDYNYICVNRT</sequence>
<dbReference type="SUPFAM" id="SSF109854">
    <property type="entry name" value="DinB/YfiT-like putative metalloenzymes"/>
    <property type="match status" value="1"/>
</dbReference>
<accession>A0A5S5C1C8</accession>
<dbReference type="Gene3D" id="1.20.120.450">
    <property type="entry name" value="dinb family like domain"/>
    <property type="match status" value="1"/>
</dbReference>
<dbReference type="EMBL" id="VNHU01000007">
    <property type="protein sequence ID" value="TYP72140.1"/>
    <property type="molecule type" value="Genomic_DNA"/>
</dbReference>
<organism evidence="1 2">
    <name type="scientific">Aquimarina intermedia</name>
    <dbReference type="NCBI Taxonomy" id="350814"/>
    <lineage>
        <taxon>Bacteria</taxon>
        <taxon>Pseudomonadati</taxon>
        <taxon>Bacteroidota</taxon>
        <taxon>Flavobacteriia</taxon>
        <taxon>Flavobacteriales</taxon>
        <taxon>Flavobacteriaceae</taxon>
        <taxon>Aquimarina</taxon>
    </lineage>
</organism>
<evidence type="ECO:0000313" key="2">
    <source>
        <dbReference type="Proteomes" id="UP000324376"/>
    </source>
</evidence>
<dbReference type="AlphaFoldDB" id="A0A5S5C1C8"/>
<protein>
    <submittedName>
        <fullName evidence="1">Uncharacterized protein DUF1572</fullName>
    </submittedName>
</protein>
<comment type="caution">
    <text evidence="1">The sequence shown here is derived from an EMBL/GenBank/DDBJ whole genome shotgun (WGS) entry which is preliminary data.</text>
</comment>
<dbReference type="RefSeq" id="WP_317130870.1">
    <property type="nucleotide sequence ID" value="NZ_VNHU01000007.1"/>
</dbReference>
<reference evidence="1 2" key="1">
    <citation type="submission" date="2019-07" db="EMBL/GenBank/DDBJ databases">
        <title>Genomic Encyclopedia of Archaeal and Bacterial Type Strains, Phase II (KMG-II): from individual species to whole genera.</title>
        <authorList>
            <person name="Goeker M."/>
        </authorList>
    </citation>
    <scope>NUCLEOTIDE SEQUENCE [LARGE SCALE GENOMIC DNA]</scope>
    <source>
        <strain evidence="1 2">DSM 17527</strain>
    </source>
</reference>
<dbReference type="Proteomes" id="UP000324376">
    <property type="component" value="Unassembled WGS sequence"/>
</dbReference>
<dbReference type="Pfam" id="PF07609">
    <property type="entry name" value="DUF1572"/>
    <property type="match status" value="1"/>
</dbReference>
<gene>
    <name evidence="1" type="ORF">BD809_10724</name>
</gene>
<keyword evidence="2" id="KW-1185">Reference proteome</keyword>
<dbReference type="InterPro" id="IPR011466">
    <property type="entry name" value="DUF1572"/>
</dbReference>
<evidence type="ECO:0000313" key="1">
    <source>
        <dbReference type="EMBL" id="TYP72140.1"/>
    </source>
</evidence>
<dbReference type="InterPro" id="IPR034660">
    <property type="entry name" value="DinB/YfiT-like"/>
</dbReference>
<proteinExistence type="predicted"/>